<organism evidence="2 3">
    <name type="scientific">Microbispora cellulosiformans</name>
    <dbReference type="NCBI Taxonomy" id="2614688"/>
    <lineage>
        <taxon>Bacteria</taxon>
        <taxon>Bacillati</taxon>
        <taxon>Actinomycetota</taxon>
        <taxon>Actinomycetes</taxon>
        <taxon>Streptosporangiales</taxon>
        <taxon>Streptosporangiaceae</taxon>
        <taxon>Microbispora</taxon>
    </lineage>
</organism>
<feature type="region of interest" description="Disordered" evidence="1">
    <location>
        <begin position="372"/>
        <end position="526"/>
    </location>
</feature>
<feature type="compositionally biased region" description="Basic and acidic residues" evidence="1">
    <location>
        <begin position="906"/>
        <end position="916"/>
    </location>
</feature>
<accession>A0A5J5JSB7</accession>
<keyword evidence="3" id="KW-1185">Reference proteome</keyword>
<dbReference type="Proteomes" id="UP000327011">
    <property type="component" value="Unassembled WGS sequence"/>
</dbReference>
<feature type="region of interest" description="Disordered" evidence="1">
    <location>
        <begin position="553"/>
        <end position="725"/>
    </location>
</feature>
<feature type="compositionally biased region" description="Polar residues" evidence="1">
    <location>
        <begin position="406"/>
        <end position="417"/>
    </location>
</feature>
<feature type="compositionally biased region" description="Gly residues" evidence="1">
    <location>
        <begin position="621"/>
        <end position="631"/>
    </location>
</feature>
<evidence type="ECO:0000313" key="3">
    <source>
        <dbReference type="Proteomes" id="UP000327011"/>
    </source>
</evidence>
<feature type="region of interest" description="Disordered" evidence="1">
    <location>
        <begin position="763"/>
        <end position="872"/>
    </location>
</feature>
<feature type="compositionally biased region" description="Gly residues" evidence="1">
    <location>
        <begin position="816"/>
        <end position="848"/>
    </location>
</feature>
<comment type="caution">
    <text evidence="2">The sequence shown here is derived from an EMBL/GenBank/DDBJ whole genome shotgun (WGS) entry which is preliminary data.</text>
</comment>
<feature type="compositionally biased region" description="Gly residues" evidence="1">
    <location>
        <begin position="249"/>
        <end position="261"/>
    </location>
</feature>
<feature type="compositionally biased region" description="Gly residues" evidence="1">
    <location>
        <begin position="763"/>
        <end position="804"/>
    </location>
</feature>
<feature type="compositionally biased region" description="Low complexity" evidence="1">
    <location>
        <begin position="589"/>
        <end position="602"/>
    </location>
</feature>
<feature type="compositionally biased region" description="Basic and acidic residues" evidence="1">
    <location>
        <begin position="103"/>
        <end position="134"/>
    </location>
</feature>
<feature type="region of interest" description="Disordered" evidence="1">
    <location>
        <begin position="74"/>
        <end position="352"/>
    </location>
</feature>
<feature type="compositionally biased region" description="Basic and acidic residues" evidence="1">
    <location>
        <begin position="333"/>
        <end position="352"/>
    </location>
</feature>
<feature type="compositionally biased region" description="Polar residues" evidence="1">
    <location>
        <begin position="459"/>
        <end position="476"/>
    </location>
</feature>
<dbReference type="RefSeq" id="WP_150939455.1">
    <property type="nucleotide sequence ID" value="NZ_VYTZ01000018.1"/>
</dbReference>
<evidence type="ECO:0000256" key="1">
    <source>
        <dbReference type="SAM" id="MobiDB-lite"/>
    </source>
</evidence>
<reference evidence="2 3" key="1">
    <citation type="submission" date="2019-09" db="EMBL/GenBank/DDBJ databases">
        <title>Screening of Novel Bioactive Compounds from Soil-Associated.</title>
        <authorList>
            <person name="Gong X."/>
        </authorList>
    </citation>
    <scope>NUCLEOTIDE SEQUENCE [LARGE SCALE GENOMIC DNA]</scope>
    <source>
        <strain evidence="2 3">Gxj-6</strain>
    </source>
</reference>
<feature type="compositionally biased region" description="Gly residues" evidence="1">
    <location>
        <begin position="659"/>
        <end position="678"/>
    </location>
</feature>
<feature type="region of interest" description="Disordered" evidence="1">
    <location>
        <begin position="906"/>
        <end position="950"/>
    </location>
</feature>
<feature type="compositionally biased region" description="Polar residues" evidence="1">
    <location>
        <begin position="553"/>
        <end position="564"/>
    </location>
</feature>
<feature type="compositionally biased region" description="Low complexity" evidence="1">
    <location>
        <begin position="137"/>
        <end position="150"/>
    </location>
</feature>
<gene>
    <name evidence="2" type="ORF">F5972_33180</name>
</gene>
<name>A0A5J5JSB7_9ACTN</name>
<protein>
    <submittedName>
        <fullName evidence="2">Uncharacterized protein</fullName>
    </submittedName>
</protein>
<feature type="compositionally biased region" description="Low complexity" evidence="1">
    <location>
        <begin position="200"/>
        <end position="209"/>
    </location>
</feature>
<evidence type="ECO:0000313" key="2">
    <source>
        <dbReference type="EMBL" id="KAA9374080.1"/>
    </source>
</evidence>
<feature type="compositionally biased region" description="Polar residues" evidence="1">
    <location>
        <begin position="716"/>
        <end position="725"/>
    </location>
</feature>
<sequence length="950" mass="92403">MAKLDGMDPKLVRELLSQVQHAANQMGTIEARVTQLARNAGVSVHVTHRPSQVADACSTLVKDVTGRLELLEKKEKQSTGKAPTVDGAAYTQEKDITAPADDPAPKSDSHGDKADHKADHKTEHKADHKADHKPAAKHGTAAGGAESTATQPGDKQVHEKEHPVRTSPPGHGSGDSGGSAKGESSHQVHSASDGAHRSAAEGSGSAGAKPAEKTHGTATGELPQMRPAQDAAQVVHPVRPVDVTDTGDSGLGEPAGVGQTQGQGHAQGVPEASKPVTEQPAGVGQTQDHGQGTPEGSKAAGEQPAGVGQTQGQGHAQGVPEASKPVTEQPVGVRDDSQIIDTPGKDHPDDIDQRAGRQEMTVDGVRVVATPLNQPDAGSAATHAQQTANGTGPHPNGAPGYVNPLEPSNQTANQASHTGLAPGDPEGDYVGTPADNATEDPYAAGAATSVPGTPDSHGAVSTHTASTGQTANQASHTGLAPGDPEGDYVGTPADNATEDPYAAGTATSVPGTPDSHGAVSTHTASTGQPVTYNAATSYADTSYADTGSGAANGTTASLEMNRTDNGPAGPGTGTATGTAGGTGTGTGGLTDHSGTGTATGTASGTGTGTGGLADHPSTGSGHTGTGNGHTGSGHASTGSGGTHGTTSSVAMDGVERGHTGTGGAAHGTASGTGTGTGGLADHPGKGTATGGLADHPGRGSGAVTVDVTRPVDTAPSAGTSDTTHGMSCTCGAAPGGAIGGPGCTCGAMHAGAGGHGVTAGHGVTGWTGGGGQGETGGHGSANGHGNGHGTHGAGDHGTAGGRGAGDCDPADRHGAGGRGAGDHGAAGGQGWGGHGPGGGDGSGTGVTGTGRDDTGAGAREGDGSSWADPRTVASTQPGEVLTYPARHLHDDAALQMLADHHRDIAPHDMPDVRVPEGEWGEGDWAARKIQPDGPPGGVEAVDPGPPTPEN</sequence>
<dbReference type="AlphaFoldDB" id="A0A5J5JSB7"/>
<feature type="compositionally biased region" description="Basic and acidic residues" evidence="1">
    <location>
        <begin position="850"/>
        <end position="862"/>
    </location>
</feature>
<feature type="compositionally biased region" description="Gly residues" evidence="1">
    <location>
        <begin position="568"/>
        <end position="588"/>
    </location>
</feature>
<dbReference type="EMBL" id="VYTZ01000018">
    <property type="protein sequence ID" value="KAA9374080.1"/>
    <property type="molecule type" value="Genomic_DNA"/>
</dbReference>
<feature type="compositionally biased region" description="Gly residues" evidence="1">
    <location>
        <begin position="171"/>
        <end position="180"/>
    </location>
</feature>
<proteinExistence type="predicted"/>
<feature type="compositionally biased region" description="Basic and acidic residues" evidence="1">
    <location>
        <begin position="155"/>
        <end position="164"/>
    </location>
</feature>